<keyword evidence="2" id="KW-1185">Reference proteome</keyword>
<gene>
    <name evidence="1" type="ORF">ACN38_g12177</name>
</gene>
<name>A0A0M8NR62_9EURO</name>
<dbReference type="AlphaFoldDB" id="A0A0M8NR62"/>
<evidence type="ECO:0000313" key="1">
    <source>
        <dbReference type="EMBL" id="KOS37048.1"/>
    </source>
</evidence>
<sequence>MAFMAIMSTLSSQVIPVSSIVAFDGYIFALLDPHLPPADSGSPTPSFIIIYPTVSPLIYRLSYLWATV</sequence>
<dbReference type="Proteomes" id="UP000037696">
    <property type="component" value="Unassembled WGS sequence"/>
</dbReference>
<dbReference type="EMBL" id="LHQQ01000360">
    <property type="protein sequence ID" value="KOS37048.1"/>
    <property type="molecule type" value="Genomic_DNA"/>
</dbReference>
<protein>
    <submittedName>
        <fullName evidence="1">Uncharacterized protein</fullName>
    </submittedName>
</protein>
<proteinExistence type="predicted"/>
<organism evidence="1 2">
    <name type="scientific">Penicillium nordicum</name>
    <dbReference type="NCBI Taxonomy" id="229535"/>
    <lineage>
        <taxon>Eukaryota</taxon>
        <taxon>Fungi</taxon>
        <taxon>Dikarya</taxon>
        <taxon>Ascomycota</taxon>
        <taxon>Pezizomycotina</taxon>
        <taxon>Eurotiomycetes</taxon>
        <taxon>Eurotiomycetidae</taxon>
        <taxon>Eurotiales</taxon>
        <taxon>Aspergillaceae</taxon>
        <taxon>Penicillium</taxon>
    </lineage>
</organism>
<accession>A0A0M8NR62</accession>
<evidence type="ECO:0000313" key="2">
    <source>
        <dbReference type="Proteomes" id="UP000037696"/>
    </source>
</evidence>
<reference evidence="1 2" key="1">
    <citation type="submission" date="2015-08" db="EMBL/GenBank/DDBJ databases">
        <title>Genome sequencing of Penicillium nordicum.</title>
        <authorList>
            <person name="Nguyen H.D."/>
            <person name="Seifert K.A."/>
        </authorList>
    </citation>
    <scope>NUCLEOTIDE SEQUENCE [LARGE SCALE GENOMIC DNA]</scope>
    <source>
        <strain evidence="1 2">DAOMC 185683</strain>
    </source>
</reference>
<comment type="caution">
    <text evidence="1">The sequence shown here is derived from an EMBL/GenBank/DDBJ whole genome shotgun (WGS) entry which is preliminary data.</text>
</comment>